<keyword evidence="2" id="KW-0449">Lipoprotein</keyword>
<dbReference type="GO" id="GO:0015562">
    <property type="term" value="F:efflux transmembrane transporter activity"/>
    <property type="evidence" value="ECO:0007669"/>
    <property type="project" value="InterPro"/>
</dbReference>
<keyword evidence="2" id="KW-0564">Palmitate</keyword>
<dbReference type="OrthoDB" id="9770517at2"/>
<keyword evidence="2" id="KW-0812">Transmembrane</keyword>
<accession>A0A5F0K9H7</accession>
<comment type="subcellular location">
    <subcellularLocation>
        <location evidence="2">Cell outer membrane</location>
        <topology evidence="2">Lipid-anchor</topology>
    </subcellularLocation>
</comment>
<sequence>MAERPVIRPLLVGGSCLLLSACTLLGPDYQTPRVEEISSWHGTSESQQAATTADYRQWWDKLHDPVLSALVQEALQKNPDVRIAGLRILEAQAQLGIAESLLGPQATVGTAEFLQAGQSRNGHSSAGSSYGAGFNLGWELDFWGKFQRGVEAADASYFATLAQYDDVQVLMAAQVAQLYVSIRTLEARLIIARENARIQERSLQITERQFKSGNTAELDVQQAKTQYLGTLSSIPQLATTLRQSQNALSALLARSPGPLPEMQEGTGVIPKGELALVAEMPADLLRRRPDVRAAERQLAAQSALIGVAESDLYPSITLLGTLGINAAGGESGTYSWGIGPSLSWNLFDQGRLGNQILVQDARFQQLHERYRDSVLQAAREVDDAAVAYANGQEEITLLTQTGEAARRSLEIANTQYREGMADFQRVLDSQRALFSQQERLVNSRGARMRDLITLYKALGGGWEQGRERPLVTSEVDAQLRKRADWVPLLDAARPMTQKASAHD</sequence>
<evidence type="ECO:0000313" key="6">
    <source>
        <dbReference type="Proteomes" id="UP000297914"/>
    </source>
</evidence>
<evidence type="ECO:0000313" key="4">
    <source>
        <dbReference type="EMBL" id="TFF78724.1"/>
    </source>
</evidence>
<dbReference type="PANTHER" id="PTHR30203">
    <property type="entry name" value="OUTER MEMBRANE CATION EFFLUX PROTEIN"/>
    <property type="match status" value="1"/>
</dbReference>
<keyword evidence="5" id="KW-1185">Reference proteome</keyword>
<dbReference type="AlphaFoldDB" id="A0A5F0K9H7"/>
<comment type="caution">
    <text evidence="4">The sequence shown here is derived from an EMBL/GenBank/DDBJ whole genome shotgun (WGS) entry which is preliminary data.</text>
</comment>
<dbReference type="GO" id="GO:0009279">
    <property type="term" value="C:cell outer membrane"/>
    <property type="evidence" value="ECO:0007669"/>
    <property type="project" value="UniProtKB-SubCell"/>
</dbReference>
<dbReference type="Pfam" id="PF02321">
    <property type="entry name" value="OEP"/>
    <property type="match status" value="2"/>
</dbReference>
<gene>
    <name evidence="3" type="ORF">DRM93_13115</name>
    <name evidence="4" type="ORF">DRM94_13115</name>
</gene>
<dbReference type="PROSITE" id="PS51257">
    <property type="entry name" value="PROKAR_LIPOPROTEIN"/>
    <property type="match status" value="1"/>
</dbReference>
<dbReference type="InterPro" id="IPR003423">
    <property type="entry name" value="OMP_efflux"/>
</dbReference>
<evidence type="ECO:0000313" key="3">
    <source>
        <dbReference type="EMBL" id="TFF74474.1"/>
    </source>
</evidence>
<keyword evidence="2" id="KW-0472">Membrane</keyword>
<dbReference type="Gene3D" id="1.20.1600.10">
    <property type="entry name" value="Outer membrane efflux proteins (OEP)"/>
    <property type="match status" value="1"/>
</dbReference>
<dbReference type="Gene3D" id="2.20.200.10">
    <property type="entry name" value="Outer membrane efflux proteins (OEP)"/>
    <property type="match status" value="1"/>
</dbReference>
<keyword evidence="2" id="KW-1134">Transmembrane beta strand</keyword>
<dbReference type="RefSeq" id="WP_134696104.1">
    <property type="nucleotide sequence ID" value="NZ_QORJ01000025.1"/>
</dbReference>
<proteinExistence type="inferred from homology"/>
<dbReference type="PANTHER" id="PTHR30203:SF32">
    <property type="entry name" value="CATION EFFLUX SYSTEM PROTEIN CUSC"/>
    <property type="match status" value="1"/>
</dbReference>
<protein>
    <submittedName>
        <fullName evidence="4">TolC family protein</fullName>
    </submittedName>
</protein>
<dbReference type="NCBIfam" id="TIGR01845">
    <property type="entry name" value="outer_NodT"/>
    <property type="match status" value="1"/>
</dbReference>
<evidence type="ECO:0000256" key="1">
    <source>
        <dbReference type="ARBA" id="ARBA00007613"/>
    </source>
</evidence>
<evidence type="ECO:0000313" key="5">
    <source>
        <dbReference type="Proteomes" id="UP000297720"/>
    </source>
</evidence>
<dbReference type="SUPFAM" id="SSF56954">
    <property type="entry name" value="Outer membrane efflux proteins (OEP)"/>
    <property type="match status" value="1"/>
</dbReference>
<comment type="similarity">
    <text evidence="1 2">Belongs to the outer membrane factor (OMF) (TC 1.B.17) family.</text>
</comment>
<dbReference type="InterPro" id="IPR010131">
    <property type="entry name" value="MdtP/NodT-like"/>
</dbReference>
<dbReference type="Proteomes" id="UP000297914">
    <property type="component" value="Unassembled WGS sequence"/>
</dbReference>
<reference evidence="4 6" key="1">
    <citation type="submission" date="2018-06" db="EMBL/GenBank/DDBJ databases">
        <title>Occurrence of a novel blaKPC-2- and qnrS2- harbouring IncP6 plasmid from Aeromonas taiwanensis isolates recovered from the river sediments.</title>
        <authorList>
            <person name="Zheng B."/>
            <person name="Yu X."/>
            <person name="Xiao Y."/>
        </authorList>
    </citation>
    <scope>NUCLEOTIDE SEQUENCE [LARGE SCALE GENOMIC DNA]</scope>
    <source>
        <strain evidence="3 5">1713</strain>
        <strain evidence="4 6">198</strain>
    </source>
</reference>
<evidence type="ECO:0000256" key="2">
    <source>
        <dbReference type="RuleBase" id="RU362097"/>
    </source>
</evidence>
<dbReference type="EMBL" id="QORK01000027">
    <property type="protein sequence ID" value="TFF78724.1"/>
    <property type="molecule type" value="Genomic_DNA"/>
</dbReference>
<dbReference type="EMBL" id="QORL01000027">
    <property type="protein sequence ID" value="TFF74474.1"/>
    <property type="molecule type" value="Genomic_DNA"/>
</dbReference>
<name>A0A5F0K9H7_9GAMM</name>
<organism evidence="4 6">
    <name type="scientific">Aeromonas taiwanensis</name>
    <dbReference type="NCBI Taxonomy" id="633417"/>
    <lineage>
        <taxon>Bacteria</taxon>
        <taxon>Pseudomonadati</taxon>
        <taxon>Pseudomonadota</taxon>
        <taxon>Gammaproteobacteria</taxon>
        <taxon>Aeromonadales</taxon>
        <taxon>Aeromonadaceae</taxon>
        <taxon>Aeromonas</taxon>
    </lineage>
</organism>
<dbReference type="Proteomes" id="UP000297720">
    <property type="component" value="Unassembled WGS sequence"/>
</dbReference>